<evidence type="ECO:0000256" key="3">
    <source>
        <dbReference type="ARBA" id="ARBA00022691"/>
    </source>
</evidence>
<dbReference type="InterPro" id="IPR001690">
    <property type="entry name" value="Autoind_synthase"/>
</dbReference>
<keyword evidence="4" id="KW-0071">Autoinducer synthesis</keyword>
<protein>
    <submittedName>
        <fullName evidence="5">PEP-CTERM/exosortase system-associated acyltransferase</fullName>
    </submittedName>
</protein>
<dbReference type="Proteomes" id="UP000636888">
    <property type="component" value="Unassembled WGS sequence"/>
</dbReference>
<keyword evidence="3" id="KW-0949">S-adenosyl-L-methionine</keyword>
<proteinExistence type="predicted"/>
<dbReference type="AlphaFoldDB" id="A0A8J7INK3"/>
<keyword evidence="5" id="KW-0012">Acyltransferase</keyword>
<comment type="caution">
    <text evidence="5">The sequence shown here is derived from an EMBL/GenBank/DDBJ whole genome shotgun (WGS) entry which is preliminary data.</text>
</comment>
<dbReference type="PANTHER" id="PTHR39322">
    <property type="entry name" value="ACYL-HOMOSERINE-LACTONE SYNTHASE"/>
    <property type="match status" value="1"/>
</dbReference>
<dbReference type="GO" id="GO:0009372">
    <property type="term" value="P:quorum sensing"/>
    <property type="evidence" value="ECO:0007669"/>
    <property type="project" value="UniProtKB-KW"/>
</dbReference>
<evidence type="ECO:0000256" key="4">
    <source>
        <dbReference type="ARBA" id="ARBA00022929"/>
    </source>
</evidence>
<dbReference type="SUPFAM" id="SSF55729">
    <property type="entry name" value="Acyl-CoA N-acyltransferases (Nat)"/>
    <property type="match status" value="1"/>
</dbReference>
<gene>
    <name evidence="5" type="ORF">JFN93_02975</name>
</gene>
<organism evidence="5 6">
    <name type="scientific">Geomesophilobacter sediminis</name>
    <dbReference type="NCBI Taxonomy" id="2798584"/>
    <lineage>
        <taxon>Bacteria</taxon>
        <taxon>Pseudomonadati</taxon>
        <taxon>Thermodesulfobacteriota</taxon>
        <taxon>Desulfuromonadia</taxon>
        <taxon>Geobacterales</taxon>
        <taxon>Geobacteraceae</taxon>
        <taxon>Geomesophilobacter</taxon>
    </lineage>
</organism>
<evidence type="ECO:0000313" key="6">
    <source>
        <dbReference type="Proteomes" id="UP000636888"/>
    </source>
</evidence>
<keyword evidence="6" id="KW-1185">Reference proteome</keyword>
<name>A0A8J7INK3_9BACT</name>
<dbReference type="Pfam" id="PF13444">
    <property type="entry name" value="Acetyltransf_5"/>
    <property type="match status" value="1"/>
</dbReference>
<dbReference type="GO" id="GO:0016746">
    <property type="term" value="F:acyltransferase activity"/>
    <property type="evidence" value="ECO:0007669"/>
    <property type="project" value="UniProtKB-KW"/>
</dbReference>
<dbReference type="EMBL" id="JAEMHM010000002">
    <property type="protein sequence ID" value="MBJ6723664.1"/>
    <property type="molecule type" value="Genomic_DNA"/>
</dbReference>
<evidence type="ECO:0000313" key="5">
    <source>
        <dbReference type="EMBL" id="MBJ6723664.1"/>
    </source>
</evidence>
<dbReference type="InterPro" id="IPR022484">
    <property type="entry name" value="PEP-CTERM/exosrtase_acylTfrase"/>
</dbReference>
<dbReference type="PANTHER" id="PTHR39322:SF1">
    <property type="entry name" value="ISOVALERYL-HOMOSERINE LACTONE SYNTHASE"/>
    <property type="match status" value="1"/>
</dbReference>
<dbReference type="NCBIfam" id="TIGR03694">
    <property type="entry name" value="exosort_acyl"/>
    <property type="match status" value="1"/>
</dbReference>
<dbReference type="Gene3D" id="3.40.630.30">
    <property type="match status" value="1"/>
</dbReference>
<evidence type="ECO:0000256" key="1">
    <source>
        <dbReference type="ARBA" id="ARBA00022654"/>
    </source>
</evidence>
<reference evidence="5" key="1">
    <citation type="submission" date="2020-12" db="EMBL/GenBank/DDBJ databases">
        <title>Geomonas sp. Red875, isolated from river sediment.</title>
        <authorList>
            <person name="Xu Z."/>
            <person name="Zhang Z."/>
            <person name="Masuda Y."/>
            <person name="Itoh H."/>
            <person name="Senoo K."/>
        </authorList>
    </citation>
    <scope>NUCLEOTIDE SEQUENCE</scope>
    <source>
        <strain evidence="5">Red875</strain>
    </source>
</reference>
<dbReference type="RefSeq" id="WP_199382502.1">
    <property type="nucleotide sequence ID" value="NZ_JAEMHM010000002.1"/>
</dbReference>
<accession>A0A8J7INK3</accession>
<keyword evidence="1" id="KW-0673">Quorum sensing</keyword>
<evidence type="ECO:0000256" key="2">
    <source>
        <dbReference type="ARBA" id="ARBA00022679"/>
    </source>
</evidence>
<dbReference type="GO" id="GO:0007165">
    <property type="term" value="P:signal transduction"/>
    <property type="evidence" value="ECO:0007669"/>
    <property type="project" value="TreeGrafter"/>
</dbReference>
<keyword evidence="2" id="KW-0808">Transferase</keyword>
<sequence length="230" mass="26781">MSEYFDFKKVELDDPLIEEVYRLRYKVYCDEWGFERPEDHPEGVEKDEYDDYSLHYVAIAKRDAQVIGTIRLILASPYGFPIEQHCTIDVDRSHIDPGCLAEVSRLAISKDYRRRASDNLLYEGHELPDQESRRLAIERRKADNEIVLGLYMCVFRECMQRPGIHIYMAMARGLHLLLKRVGFFFDPAGPEIDYHGLRAPYLTSFQSIRDRLAEVNPEYARLCAGVTSAH</sequence>
<dbReference type="InterPro" id="IPR016181">
    <property type="entry name" value="Acyl_CoA_acyltransferase"/>
</dbReference>